<sequence length="637" mass="69996">MSLYRQLWIAIIVLMLVVFGTTFVINGISSSRYLEEQLSIKNSDDANALALSLSQQTLDTVALEIQLASQLDQGSYEWVRFRDANDELIFDRAKAIEPGSYPGWLAALFDIDAAPGVAAVSSGWNQLGTLSLKTNNDFAYAELWTSAKRTLAALISAIVIAGGLGSLLLRTILQPLHQVVQQADALGDRRFVELPEPHTLEFARVTRAMNSLATRMQDMLTKDAEQLTAGQSVEKKDPLTGLEQRTSFMNRIAAKVTAQDPDAEGAIALARIHRLTELNQLHGRRTMDALIADIGTSLQGLLEQFPELAIAHLNVADFCVLSPRENDPKRLGRQLQRTVVDVLVRHDMAGDVKIPTACASYEPEVTASELMSDLDEALMLSAHTETGELTLASRSGERLSNLRERGRNWERAIRQALINSELQFESCPVVDQQSQLLHKKLTLQLHIDDSWCRAGVFMPWVHRLGLNAEIDRAIITAGLAHIAKTGENACVELSMRAITEDDFVDWLNYHLNQYPDDAARLRVDISESAAFGDPEGFAALQRCLHKHQAQLGIQHMGHRVGEIGKLGTLGADYLKIDSLFTHDIAGIPGHQALMRTYANIAHTLGVICIAEGVANEAERSSAFDCGVSAVTGPFLNT</sequence>
<keyword evidence="1" id="KW-1133">Transmembrane helix</keyword>
<dbReference type="SUPFAM" id="SSF141868">
    <property type="entry name" value="EAL domain-like"/>
    <property type="match status" value="1"/>
</dbReference>
<reference evidence="4 5" key="2">
    <citation type="journal article" date="2009" name="PLoS ONE">
        <title>The photosynthetic apparatus and its regulation in the aerobic gammaproteobacterium Congregibacter litoralis gen. nov., sp. nov.</title>
        <authorList>
            <person name="Spring S."/>
            <person name="Lunsdorf H."/>
            <person name="Fuchs B.M."/>
            <person name="Tindall B.J."/>
        </authorList>
    </citation>
    <scope>NUCLEOTIDE SEQUENCE [LARGE SCALE GENOMIC DNA]</scope>
    <source>
        <strain evidence="4">KT71</strain>
    </source>
</reference>
<dbReference type="Pfam" id="PF00563">
    <property type="entry name" value="EAL"/>
    <property type="match status" value="1"/>
</dbReference>
<dbReference type="PROSITE" id="PS50883">
    <property type="entry name" value="EAL"/>
    <property type="match status" value="1"/>
</dbReference>
<dbReference type="AlphaFoldDB" id="A4A587"/>
<evidence type="ECO:0000313" key="4">
    <source>
        <dbReference type="EMBL" id="EAQ98958.1"/>
    </source>
</evidence>
<dbReference type="InterPro" id="IPR032244">
    <property type="entry name" value="LapD_MoxY_N"/>
</dbReference>
<dbReference type="Gene3D" id="3.30.110.200">
    <property type="match status" value="1"/>
</dbReference>
<protein>
    <submittedName>
        <fullName evidence="4">Diguanylate cyclase/phosphodiesterase</fullName>
    </submittedName>
</protein>
<dbReference type="InterPro" id="IPR003660">
    <property type="entry name" value="HAMP_dom"/>
</dbReference>
<gene>
    <name evidence="4" type="ORF">KT71_10032</name>
</gene>
<dbReference type="InterPro" id="IPR043128">
    <property type="entry name" value="Rev_trsase/Diguanyl_cyclase"/>
</dbReference>
<dbReference type="PROSITE" id="PS50885">
    <property type="entry name" value="HAMP"/>
    <property type="match status" value="1"/>
</dbReference>
<dbReference type="Gene3D" id="6.20.270.20">
    <property type="entry name" value="LapD/MoxY periplasmic domain"/>
    <property type="match status" value="1"/>
</dbReference>
<reference evidence="4 5" key="1">
    <citation type="journal article" date="2007" name="Proc. Natl. Acad. Sci. U.S.A.">
        <title>Characterization of a marine gammaproteobacterium capable of aerobic anoxygenic photosynthesis.</title>
        <authorList>
            <person name="Fuchs B.M."/>
            <person name="Spring S."/>
            <person name="Teeling H."/>
            <person name="Quast C."/>
            <person name="Wulf J."/>
            <person name="Schattenhofer M."/>
            <person name="Yan S."/>
            <person name="Ferriera S."/>
            <person name="Johnson J."/>
            <person name="Glockner F.O."/>
            <person name="Amann R."/>
        </authorList>
    </citation>
    <scope>NUCLEOTIDE SEQUENCE [LARGE SCALE GENOMIC DNA]</scope>
    <source>
        <strain evidence="4">KT71</strain>
    </source>
</reference>
<dbReference type="InterPro" id="IPR035919">
    <property type="entry name" value="EAL_sf"/>
</dbReference>
<dbReference type="Pfam" id="PF00990">
    <property type="entry name" value="GGDEF"/>
    <property type="match status" value="1"/>
</dbReference>
<proteinExistence type="predicted"/>
<dbReference type="InterPro" id="IPR029787">
    <property type="entry name" value="Nucleotide_cyclase"/>
</dbReference>
<dbReference type="InterPro" id="IPR050706">
    <property type="entry name" value="Cyclic-di-GMP_PDE-like"/>
</dbReference>
<dbReference type="InterPro" id="IPR000160">
    <property type="entry name" value="GGDEF_dom"/>
</dbReference>
<dbReference type="Gene3D" id="3.20.20.450">
    <property type="entry name" value="EAL domain"/>
    <property type="match status" value="1"/>
</dbReference>
<dbReference type="GO" id="GO:0016020">
    <property type="term" value="C:membrane"/>
    <property type="evidence" value="ECO:0007669"/>
    <property type="project" value="InterPro"/>
</dbReference>
<dbReference type="RefSeq" id="WP_008294435.1">
    <property type="nucleotide sequence ID" value="NZ_CM002299.1"/>
</dbReference>
<name>A4A587_9GAMM</name>
<dbReference type="Pfam" id="PF00672">
    <property type="entry name" value="HAMP"/>
    <property type="match status" value="1"/>
</dbReference>
<dbReference type="STRING" id="314285.KT71_10032"/>
<evidence type="ECO:0000259" key="2">
    <source>
        <dbReference type="PROSITE" id="PS50883"/>
    </source>
</evidence>
<feature type="domain" description="HAMP" evidence="3">
    <location>
        <begin position="170"/>
        <end position="221"/>
    </location>
</feature>
<dbReference type="Proteomes" id="UP000019205">
    <property type="component" value="Chromosome"/>
</dbReference>
<dbReference type="CDD" id="cd01948">
    <property type="entry name" value="EAL"/>
    <property type="match status" value="1"/>
</dbReference>
<dbReference type="InterPro" id="IPR042461">
    <property type="entry name" value="LapD_MoxY_peri_C"/>
</dbReference>
<dbReference type="OrthoDB" id="5894408at2"/>
<evidence type="ECO:0000259" key="3">
    <source>
        <dbReference type="PROSITE" id="PS50885"/>
    </source>
</evidence>
<dbReference type="InterPro" id="IPR001633">
    <property type="entry name" value="EAL_dom"/>
</dbReference>
<feature type="transmembrane region" description="Helical" evidence="1">
    <location>
        <begin position="6"/>
        <end position="28"/>
    </location>
</feature>
<dbReference type="HOGENOM" id="CLU_000445_109_2_6"/>
<keyword evidence="5" id="KW-1185">Reference proteome</keyword>
<dbReference type="SMART" id="SM00267">
    <property type="entry name" value="GGDEF"/>
    <property type="match status" value="1"/>
</dbReference>
<dbReference type="SMART" id="SM00304">
    <property type="entry name" value="HAMP"/>
    <property type="match status" value="1"/>
</dbReference>
<comment type="caution">
    <text evidence="4">The sequence shown here is derived from an EMBL/GenBank/DDBJ whole genome shotgun (WGS) entry which is preliminary data.</text>
</comment>
<feature type="domain" description="EAL" evidence="2">
    <location>
        <begin position="406"/>
        <end position="637"/>
    </location>
</feature>
<dbReference type="Pfam" id="PF16448">
    <property type="entry name" value="LapD_MoxY_N"/>
    <property type="match status" value="1"/>
</dbReference>
<dbReference type="Gene3D" id="3.30.70.270">
    <property type="match status" value="1"/>
</dbReference>
<dbReference type="PANTHER" id="PTHR33121:SF79">
    <property type="entry name" value="CYCLIC DI-GMP PHOSPHODIESTERASE PDED-RELATED"/>
    <property type="match status" value="1"/>
</dbReference>
<dbReference type="GO" id="GO:0007165">
    <property type="term" value="P:signal transduction"/>
    <property type="evidence" value="ECO:0007669"/>
    <property type="project" value="InterPro"/>
</dbReference>
<dbReference type="PANTHER" id="PTHR33121">
    <property type="entry name" value="CYCLIC DI-GMP PHOSPHODIESTERASE PDEF"/>
    <property type="match status" value="1"/>
</dbReference>
<dbReference type="EMBL" id="AAOA02000003">
    <property type="protein sequence ID" value="EAQ98958.1"/>
    <property type="molecule type" value="Genomic_DNA"/>
</dbReference>
<dbReference type="eggNOG" id="COG5001">
    <property type="taxonomic scope" value="Bacteria"/>
</dbReference>
<evidence type="ECO:0000256" key="1">
    <source>
        <dbReference type="SAM" id="Phobius"/>
    </source>
</evidence>
<keyword evidence="1" id="KW-0812">Transmembrane</keyword>
<dbReference type="GO" id="GO:0071111">
    <property type="term" value="F:cyclic-guanylate-specific phosphodiesterase activity"/>
    <property type="evidence" value="ECO:0007669"/>
    <property type="project" value="InterPro"/>
</dbReference>
<organism evidence="4 5">
    <name type="scientific">Congregibacter litoralis KT71</name>
    <dbReference type="NCBI Taxonomy" id="314285"/>
    <lineage>
        <taxon>Bacteria</taxon>
        <taxon>Pseudomonadati</taxon>
        <taxon>Pseudomonadota</taxon>
        <taxon>Gammaproteobacteria</taxon>
        <taxon>Cellvibrionales</taxon>
        <taxon>Halieaceae</taxon>
        <taxon>Congregibacter</taxon>
    </lineage>
</organism>
<evidence type="ECO:0000313" key="5">
    <source>
        <dbReference type="Proteomes" id="UP000019205"/>
    </source>
</evidence>
<keyword evidence="1" id="KW-0472">Membrane</keyword>
<dbReference type="SMART" id="SM00052">
    <property type="entry name" value="EAL"/>
    <property type="match status" value="1"/>
</dbReference>
<accession>A4A587</accession>
<dbReference type="SUPFAM" id="SSF55073">
    <property type="entry name" value="Nucleotide cyclase"/>
    <property type="match status" value="1"/>
</dbReference>